<evidence type="ECO:0000256" key="1">
    <source>
        <dbReference type="PROSITE-ProRule" id="PRU00117"/>
    </source>
</evidence>
<reference evidence="4" key="1">
    <citation type="journal article" date="2018" name="Nat. Microbiol.">
        <title>Leveraging single-cell genomics to expand the fungal tree of life.</title>
        <authorList>
            <person name="Ahrendt S.R."/>
            <person name="Quandt C.A."/>
            <person name="Ciobanu D."/>
            <person name="Clum A."/>
            <person name="Salamov A."/>
            <person name="Andreopoulos B."/>
            <person name="Cheng J.F."/>
            <person name="Woyke T."/>
            <person name="Pelin A."/>
            <person name="Henrissat B."/>
            <person name="Reynolds N.K."/>
            <person name="Benny G.L."/>
            <person name="Smith M.E."/>
            <person name="James T.Y."/>
            <person name="Grigoriev I.V."/>
        </authorList>
    </citation>
    <scope>NUCLEOTIDE SEQUENCE [LARGE SCALE GENOMIC DNA]</scope>
    <source>
        <strain evidence="4">Baker2002</strain>
    </source>
</reference>
<dbReference type="PROSITE" id="PS50084">
    <property type="entry name" value="KH_TYPE_1"/>
    <property type="match status" value="1"/>
</dbReference>
<dbReference type="SMART" id="SM00322">
    <property type="entry name" value="KH"/>
    <property type="match status" value="1"/>
</dbReference>
<dbReference type="AlphaFoldDB" id="A0A4P9ZBJ4"/>
<name>A0A4P9ZBJ4_9ASCO</name>
<dbReference type="InterPro" id="IPR004087">
    <property type="entry name" value="KH_dom"/>
</dbReference>
<keyword evidence="4" id="KW-1185">Reference proteome</keyword>
<dbReference type="Proteomes" id="UP000268321">
    <property type="component" value="Unassembled WGS sequence"/>
</dbReference>
<dbReference type="Pfam" id="PF00013">
    <property type="entry name" value="KH_1"/>
    <property type="match status" value="1"/>
</dbReference>
<evidence type="ECO:0000313" key="4">
    <source>
        <dbReference type="Proteomes" id="UP000268321"/>
    </source>
</evidence>
<dbReference type="CDD" id="cd00105">
    <property type="entry name" value="KH-I"/>
    <property type="match status" value="1"/>
</dbReference>
<keyword evidence="1" id="KW-0694">RNA-binding</keyword>
<dbReference type="GO" id="GO:0003723">
    <property type="term" value="F:RNA binding"/>
    <property type="evidence" value="ECO:0007669"/>
    <property type="project" value="UniProtKB-UniRule"/>
</dbReference>
<sequence>MNSASTHVQVDRILQNQKIFYFTPVVQDRKLLRWFQVKCSLAEASSALTTWLHPDQEVRPSLKREPYVKYSRKKGENCVLTLRVSERDCRRLLGASGLHLQYSPGGPQDATTNGNFSKPCESCCSEKENSSPYAASGARSFPDLDGAVSDLEEQLLLFQKKVNELCGSCKSKKIPLSDLTSTFNNAARAISDKVGVYDERYVSSIDSKAELNSALVPFISRARQRPSLFQDPTTQASHFDHTLEPSLQFHEAPTESYAKELKDSQELKNKWPIENKRNSSLFQAELPSRMVDSSDYSAKAAQERYDQSHSATSGTNSLFGTVRAGPDASVFDYNASKAPLIVTETIKLEKREIREVIGPNAEKVDRISQQTGCRIVLALLTNDRIWARGRGREYLHSVRLSGAPNHVARAKTLLRRALLEVRSQS</sequence>
<gene>
    <name evidence="3" type="ORF">METBISCDRAFT_23494</name>
</gene>
<protein>
    <recommendedName>
        <fullName evidence="2">K Homology domain-containing protein</fullName>
    </recommendedName>
</protein>
<dbReference type="InterPro" id="IPR004088">
    <property type="entry name" value="KH_dom_type_1"/>
</dbReference>
<dbReference type="EMBL" id="ML004463">
    <property type="protein sequence ID" value="RKP30217.1"/>
    <property type="molecule type" value="Genomic_DNA"/>
</dbReference>
<proteinExistence type="predicted"/>
<feature type="domain" description="K Homology" evidence="2">
    <location>
        <begin position="340"/>
        <end position="419"/>
    </location>
</feature>
<accession>A0A4P9ZBJ4</accession>
<evidence type="ECO:0000259" key="2">
    <source>
        <dbReference type="SMART" id="SM00322"/>
    </source>
</evidence>
<dbReference type="Gene3D" id="3.30.1370.10">
    <property type="entry name" value="K Homology domain, type 1"/>
    <property type="match status" value="1"/>
</dbReference>
<evidence type="ECO:0000313" key="3">
    <source>
        <dbReference type="EMBL" id="RKP30217.1"/>
    </source>
</evidence>
<dbReference type="InterPro" id="IPR036612">
    <property type="entry name" value="KH_dom_type_1_sf"/>
</dbReference>
<dbReference type="SUPFAM" id="SSF54791">
    <property type="entry name" value="Eukaryotic type KH-domain (KH-domain type I)"/>
    <property type="match status" value="1"/>
</dbReference>
<organism evidence="3 4">
    <name type="scientific">Metschnikowia bicuspidata</name>
    <dbReference type="NCBI Taxonomy" id="27322"/>
    <lineage>
        <taxon>Eukaryota</taxon>
        <taxon>Fungi</taxon>
        <taxon>Dikarya</taxon>
        <taxon>Ascomycota</taxon>
        <taxon>Saccharomycotina</taxon>
        <taxon>Pichiomycetes</taxon>
        <taxon>Metschnikowiaceae</taxon>
        <taxon>Metschnikowia</taxon>
    </lineage>
</organism>